<dbReference type="SMART" id="SM00954">
    <property type="entry name" value="RelA_SpoT"/>
    <property type="match status" value="1"/>
</dbReference>
<dbReference type="EMBL" id="BEXA01000001">
    <property type="protein sequence ID" value="GAY72061.1"/>
    <property type="molecule type" value="Genomic_DNA"/>
</dbReference>
<dbReference type="InterPro" id="IPR052366">
    <property type="entry name" value="GTP_Pyrophosphokinase"/>
</dbReference>
<dbReference type="Pfam" id="PF04607">
    <property type="entry name" value="RelA_SpoT"/>
    <property type="match status" value="1"/>
</dbReference>
<reference evidence="3 4" key="1">
    <citation type="submission" date="2017-11" db="EMBL/GenBank/DDBJ databases">
        <title>Draft Genome Sequence of Lactobacillus curieae NBRC 111893 isolated from Koso, a Japanese sugar-Vegetable Fermented Beverage.</title>
        <authorList>
            <person name="Chiou T.Y."/>
            <person name="Oshima K."/>
            <person name="Suda W."/>
            <person name="Hattori M."/>
            <person name="Takahashi T."/>
        </authorList>
    </citation>
    <scope>NUCLEOTIDE SEQUENCE [LARGE SCALE GENOMIC DNA]</scope>
    <source>
        <strain evidence="3 4">NBRC111893</strain>
    </source>
</reference>
<dbReference type="Gene3D" id="1.10.287.860">
    <property type="entry name" value="Nucleotidyltransferase"/>
    <property type="match status" value="1"/>
</dbReference>
<dbReference type="GO" id="GO:0015970">
    <property type="term" value="P:guanosine tetraphosphate biosynthetic process"/>
    <property type="evidence" value="ECO:0007669"/>
    <property type="project" value="UniProtKB-UniPathway"/>
</dbReference>
<accession>A0A401FIH5</accession>
<dbReference type="PANTHER" id="PTHR47837">
    <property type="entry name" value="GTP PYROPHOSPHOKINASE YJBM"/>
    <property type="match status" value="1"/>
</dbReference>
<dbReference type="PANTHER" id="PTHR47837:SF2">
    <property type="entry name" value="GTP PYROPHOSPHOKINASE YWAC"/>
    <property type="match status" value="1"/>
</dbReference>
<dbReference type="InterPro" id="IPR043519">
    <property type="entry name" value="NT_sf"/>
</dbReference>
<name>A0A401FIH5_9LACO</name>
<dbReference type="RefSeq" id="WP_125007645.1">
    <property type="nucleotide sequence ID" value="NZ_BEXA01000001.1"/>
</dbReference>
<feature type="domain" description="RelA/SpoT" evidence="2">
    <location>
        <begin position="72"/>
        <end position="195"/>
    </location>
</feature>
<dbReference type="EC" id="2.7.6.5" evidence="3"/>
<sequence length="235" mass="27222">MIIKRSNLFNIKKYEKQFRDAGLAQGYASLRKISQLYLLRHSALNEIGTKLENLDDEYSANFDHNPIHHMEERMKEPASLLEKVSRKQIPLDTDDLFGNIYDIAGIRVITNYLDDIIKVRNALVKQSDVTVIKEKDYINHPKPNGYRSYHLIVSVPVFQDAGVQNVPVEVQIRTVGMDTWASLEHDLRYKSFADQDKADQYAAELAQYSEQLFTIEENMQRIFTGLQSEKNEHES</sequence>
<comment type="pathway">
    <text evidence="1">Purine metabolism; ppGpp biosynthesis; ppGpp from GTP: step 1/2.</text>
</comment>
<dbReference type="Proteomes" id="UP000286974">
    <property type="component" value="Unassembled WGS sequence"/>
</dbReference>
<keyword evidence="4" id="KW-1185">Reference proteome</keyword>
<proteinExistence type="predicted"/>
<dbReference type="AlphaFoldDB" id="A0A401FIH5"/>
<dbReference type="SUPFAM" id="SSF81301">
    <property type="entry name" value="Nucleotidyltransferase"/>
    <property type="match status" value="1"/>
</dbReference>
<organism evidence="3 4">
    <name type="scientific">Lentilactobacillus kosonis</name>
    <dbReference type="NCBI Taxonomy" id="2810561"/>
    <lineage>
        <taxon>Bacteria</taxon>
        <taxon>Bacillati</taxon>
        <taxon>Bacillota</taxon>
        <taxon>Bacilli</taxon>
        <taxon>Lactobacillales</taxon>
        <taxon>Lactobacillaceae</taxon>
        <taxon>Lentilactobacillus</taxon>
    </lineage>
</organism>
<evidence type="ECO:0000259" key="2">
    <source>
        <dbReference type="SMART" id="SM00954"/>
    </source>
</evidence>
<keyword evidence="3" id="KW-0418">Kinase</keyword>
<dbReference type="UniPathway" id="UPA00908">
    <property type="reaction ID" value="UER00884"/>
</dbReference>
<evidence type="ECO:0000313" key="3">
    <source>
        <dbReference type="EMBL" id="GAY72061.1"/>
    </source>
</evidence>
<protein>
    <submittedName>
        <fullName evidence="3">GTP pyrophosphokinase</fullName>
        <ecNumber evidence="3">2.7.6.5</ecNumber>
    </submittedName>
</protein>
<keyword evidence="3" id="KW-0808">Transferase</keyword>
<comment type="caution">
    <text evidence="3">The sequence shown here is derived from an EMBL/GenBank/DDBJ whole genome shotgun (WGS) entry which is preliminary data.</text>
</comment>
<dbReference type="CDD" id="cd05399">
    <property type="entry name" value="NT_Rel-Spo_like"/>
    <property type="match status" value="1"/>
</dbReference>
<evidence type="ECO:0000256" key="1">
    <source>
        <dbReference type="ARBA" id="ARBA00004976"/>
    </source>
</evidence>
<evidence type="ECO:0000313" key="4">
    <source>
        <dbReference type="Proteomes" id="UP000286974"/>
    </source>
</evidence>
<dbReference type="GO" id="GO:0008728">
    <property type="term" value="F:GTP diphosphokinase activity"/>
    <property type="evidence" value="ECO:0007669"/>
    <property type="project" value="UniProtKB-EC"/>
</dbReference>
<gene>
    <name evidence="3" type="ORF">NBRC111893_207</name>
</gene>
<dbReference type="GO" id="GO:0016301">
    <property type="term" value="F:kinase activity"/>
    <property type="evidence" value="ECO:0007669"/>
    <property type="project" value="UniProtKB-KW"/>
</dbReference>
<dbReference type="OrthoDB" id="9789634at2"/>
<dbReference type="Gene3D" id="3.30.460.10">
    <property type="entry name" value="Beta Polymerase, domain 2"/>
    <property type="match status" value="1"/>
</dbReference>
<dbReference type="InterPro" id="IPR007685">
    <property type="entry name" value="RelA_SpoT"/>
</dbReference>